<evidence type="ECO:0000313" key="3">
    <source>
        <dbReference type="Proteomes" id="UP000007881"/>
    </source>
</evidence>
<feature type="compositionally biased region" description="Basic and acidic residues" evidence="1">
    <location>
        <begin position="19"/>
        <end position="28"/>
    </location>
</feature>
<proteinExistence type="predicted"/>
<reference evidence="2 3" key="1">
    <citation type="submission" date="2012-02" db="EMBL/GenBank/DDBJ databases">
        <title>Complete genome sequence of Phycisphaera mikurensis NBRC 102666.</title>
        <authorList>
            <person name="Ankai A."/>
            <person name="Hosoyama A."/>
            <person name="Terui Y."/>
            <person name="Sekine M."/>
            <person name="Fukai R."/>
            <person name="Kato Y."/>
            <person name="Nakamura S."/>
            <person name="Yamada-Narita S."/>
            <person name="Kawakoshi A."/>
            <person name="Fukunaga Y."/>
            <person name="Yamazaki S."/>
            <person name="Fujita N."/>
        </authorList>
    </citation>
    <scope>NUCLEOTIDE SEQUENCE [LARGE SCALE GENOMIC DNA]</scope>
    <source>
        <strain evidence="3">NBRC 102666 / KCTC 22515 / FYK2301M01</strain>
    </source>
</reference>
<evidence type="ECO:0000256" key="1">
    <source>
        <dbReference type="SAM" id="MobiDB-lite"/>
    </source>
</evidence>
<dbReference type="Proteomes" id="UP000007881">
    <property type="component" value="Chromosome"/>
</dbReference>
<feature type="compositionally biased region" description="Basic residues" evidence="1">
    <location>
        <begin position="70"/>
        <end position="82"/>
    </location>
</feature>
<dbReference type="HOGENOM" id="CLU_2094572_0_0_0"/>
<feature type="compositionally biased region" description="Low complexity" evidence="1">
    <location>
        <begin position="1"/>
        <end position="17"/>
    </location>
</feature>
<protein>
    <submittedName>
        <fullName evidence="2">Uncharacterized protein</fullName>
    </submittedName>
</protein>
<dbReference type="AlphaFoldDB" id="I0IIT1"/>
<feature type="compositionally biased region" description="Basic and acidic residues" evidence="1">
    <location>
        <begin position="52"/>
        <end position="64"/>
    </location>
</feature>
<sequence>MACDRAAASDRAVVAARGPRAERPRSDACSDVSSTSCSLRRARGHGQPRHRRPEDTPRWLDARRSAGRLPPRRSANRRRLIPRRVPSPAFASPAPRRVSAAVKGSGVRRAAGSAEV</sequence>
<keyword evidence="3" id="KW-1185">Reference proteome</keyword>
<organism evidence="2 3">
    <name type="scientific">Phycisphaera mikurensis (strain NBRC 102666 / KCTC 22515 / FYK2301M01)</name>
    <dbReference type="NCBI Taxonomy" id="1142394"/>
    <lineage>
        <taxon>Bacteria</taxon>
        <taxon>Pseudomonadati</taxon>
        <taxon>Planctomycetota</taxon>
        <taxon>Phycisphaerae</taxon>
        <taxon>Phycisphaerales</taxon>
        <taxon>Phycisphaeraceae</taxon>
        <taxon>Phycisphaera</taxon>
    </lineage>
</organism>
<gene>
    <name evidence="2" type="ordered locus">PSMK_30100</name>
</gene>
<feature type="region of interest" description="Disordered" evidence="1">
    <location>
        <begin position="1"/>
        <end position="116"/>
    </location>
</feature>
<name>I0IIT1_PHYMF</name>
<accession>I0IIT1</accession>
<feature type="compositionally biased region" description="Basic residues" evidence="1">
    <location>
        <begin position="40"/>
        <end position="51"/>
    </location>
</feature>
<feature type="compositionally biased region" description="Low complexity" evidence="1">
    <location>
        <begin position="83"/>
        <end position="102"/>
    </location>
</feature>
<dbReference type="KEGG" id="phm:PSMK_30100"/>
<evidence type="ECO:0000313" key="2">
    <source>
        <dbReference type="EMBL" id="BAM05169.1"/>
    </source>
</evidence>
<dbReference type="EMBL" id="AP012338">
    <property type="protein sequence ID" value="BAM05169.1"/>
    <property type="molecule type" value="Genomic_DNA"/>
</dbReference>